<keyword evidence="1" id="KW-0732">Signal</keyword>
<evidence type="ECO:0000313" key="2">
    <source>
        <dbReference type="EMBL" id="KEZ76386.1"/>
    </source>
</evidence>
<evidence type="ECO:0000313" key="3">
    <source>
        <dbReference type="Proteomes" id="UP000028302"/>
    </source>
</evidence>
<keyword evidence="3" id="KW-1185">Reference proteome</keyword>
<dbReference type="EMBL" id="APNK01000031">
    <property type="protein sequence ID" value="KEZ76386.1"/>
    <property type="molecule type" value="Genomic_DNA"/>
</dbReference>
<feature type="chain" id="PRO_5001776416" description="Lipoprotein" evidence="1">
    <location>
        <begin position="25"/>
        <end position="280"/>
    </location>
</feature>
<dbReference type="STRING" id="1304275.C41B8_15270"/>
<reference evidence="2 3" key="1">
    <citation type="submission" date="2013-03" db="EMBL/GenBank/DDBJ databases">
        <title>Salinisphaera hydrothermalis C41B8 Genome Sequencing.</title>
        <authorList>
            <person name="Li C."/>
            <person name="Lai Q."/>
            <person name="Shao Z."/>
        </authorList>
    </citation>
    <scope>NUCLEOTIDE SEQUENCE [LARGE SCALE GENOMIC DNA]</scope>
    <source>
        <strain evidence="2 3">C41B8</strain>
    </source>
</reference>
<evidence type="ECO:0000256" key="1">
    <source>
        <dbReference type="SAM" id="SignalP"/>
    </source>
</evidence>
<evidence type="ECO:0008006" key="4">
    <source>
        <dbReference type="Google" id="ProtNLM"/>
    </source>
</evidence>
<comment type="caution">
    <text evidence="2">The sequence shown here is derived from an EMBL/GenBank/DDBJ whole genome shotgun (WGS) entry which is preliminary data.</text>
</comment>
<feature type="signal peptide" evidence="1">
    <location>
        <begin position="1"/>
        <end position="24"/>
    </location>
</feature>
<organism evidence="2 3">
    <name type="scientific">Salinisphaera hydrothermalis (strain C41B8)</name>
    <dbReference type="NCBI Taxonomy" id="1304275"/>
    <lineage>
        <taxon>Bacteria</taxon>
        <taxon>Pseudomonadati</taxon>
        <taxon>Pseudomonadota</taxon>
        <taxon>Gammaproteobacteria</taxon>
        <taxon>Salinisphaerales</taxon>
        <taxon>Salinisphaeraceae</taxon>
        <taxon>Salinisphaera</taxon>
    </lineage>
</organism>
<name>A0A084II52_SALHC</name>
<protein>
    <recommendedName>
        <fullName evidence="4">Lipoprotein</fullName>
    </recommendedName>
</protein>
<dbReference type="AlphaFoldDB" id="A0A084II52"/>
<proteinExistence type="predicted"/>
<dbReference type="Proteomes" id="UP000028302">
    <property type="component" value="Unassembled WGS sequence"/>
</dbReference>
<dbReference type="RefSeq" id="WP_037340144.1">
    <property type="nucleotide sequence ID" value="NZ_APNK01000031.1"/>
</dbReference>
<accession>A0A084II52</accession>
<dbReference type="PATRIC" id="fig|1304275.5.peg.3122"/>
<dbReference type="OrthoDB" id="7063225at2"/>
<sequence length="280" mass="31320">MKWARRCYLIVLLLALALVATGCALHPAQEDRAAARHLVSVYNVSALLAQAAPAVSGSLNRNLPHSVALARRHRVDRLVNRTFAPSALVDDTVRRLAQAARQQGRTRDLVRASSALDQPLVRRMMALERKVGQPGFASAFKQFQNEPAGKQRKRRLRLMDQLVRDRHLAALQTRFNVTLLGAMIRARNLAVGPGARVDETQIQRILSSTRAGLQRKLAQQLPLMLLYVYRDVDTDTLERYVALQHRSATVWVNKALVRSIGRTLEAAGRSIPESFTTEEQ</sequence>
<gene>
    <name evidence="2" type="ORF">C41B8_15270</name>
</gene>
<dbReference type="PROSITE" id="PS51257">
    <property type="entry name" value="PROKAR_LIPOPROTEIN"/>
    <property type="match status" value="1"/>
</dbReference>